<evidence type="ECO:0000313" key="1">
    <source>
        <dbReference type="EMBL" id="KKK73423.1"/>
    </source>
</evidence>
<reference evidence="1" key="1">
    <citation type="journal article" date="2015" name="Nature">
        <title>Complex archaea that bridge the gap between prokaryotes and eukaryotes.</title>
        <authorList>
            <person name="Spang A."/>
            <person name="Saw J.H."/>
            <person name="Jorgensen S.L."/>
            <person name="Zaremba-Niedzwiedzka K."/>
            <person name="Martijn J."/>
            <person name="Lind A.E."/>
            <person name="van Eijk R."/>
            <person name="Schleper C."/>
            <person name="Guy L."/>
            <person name="Ettema T.J."/>
        </authorList>
    </citation>
    <scope>NUCLEOTIDE SEQUENCE</scope>
</reference>
<sequence>TPTGDIRVSVDGHGYRHFLTEQDIPAAATLYWENEPTHLSEGESLTVRFTGATNNDSLQLYLEGFWHRRAKGADFGCPICAAVVVIPSQSEHEVK</sequence>
<accession>A0A0F8XWS9</accession>
<dbReference type="AlphaFoldDB" id="A0A0F8XWS9"/>
<comment type="caution">
    <text evidence="1">The sequence shown here is derived from an EMBL/GenBank/DDBJ whole genome shotgun (WGS) entry which is preliminary data.</text>
</comment>
<organism evidence="1">
    <name type="scientific">marine sediment metagenome</name>
    <dbReference type="NCBI Taxonomy" id="412755"/>
    <lineage>
        <taxon>unclassified sequences</taxon>
        <taxon>metagenomes</taxon>
        <taxon>ecological metagenomes</taxon>
    </lineage>
</organism>
<gene>
    <name evidence="1" type="ORF">LCGC14_2893950</name>
</gene>
<dbReference type="EMBL" id="LAZR01056791">
    <property type="protein sequence ID" value="KKK73423.1"/>
    <property type="molecule type" value="Genomic_DNA"/>
</dbReference>
<name>A0A0F8XWS9_9ZZZZ</name>
<feature type="non-terminal residue" evidence="1">
    <location>
        <position position="1"/>
    </location>
</feature>
<protein>
    <submittedName>
        <fullName evidence="1">Uncharacterized protein</fullName>
    </submittedName>
</protein>
<proteinExistence type="predicted"/>